<name>A0AAX3IU35_BIFPS</name>
<protein>
    <submittedName>
        <fullName evidence="2">Uncharacterized protein</fullName>
    </submittedName>
</protein>
<sequence length="1117" mass="116678">MLRVEGQVLLVVVVRHAQAPYLVGGVGEPGGVDVDAVVHLVAQQRGLAVDADGRVLLRVLLGGLDDRRLVLDLVGRGDAVVDGQRGLVVDGLVGGRVLVHLGLEAQQHARVGAGLPVGGNPVLGERGLERVVGFVPLHLVGALRDDAAGSQVGDLQGLLVRGGVLGIGVAQLDGGHRICLVRRDPRVHAHGVFHGLAGEHGLGVDAGLVAALGGFGDDLLVDRGHGHADLRRVGVHRAAADRLAALVVEVVALRVRARVELVALRLAVGFEQLHGVEVHVEGDHDADLLRGLQVLLRGLVGVLRADRDLGALGGDVELVGHVPAGLVQVVDAGVGLVGGVLLVDLDVGGVLQVEDAIDVGEVVGPRDLGHAAQSCGQGAGDDRRHLVAETVVLVVAAHLVALGRIDGQLPLAADLHGPRLVGVGRPHEHRRLVGRSGLVVPLLVRLVGQLDLLALGGTLFDGARQVELDLARAVLEHRLGDVRSLRGGGRGPGLPVDRDGEVRGLVLAVDEHLAGLPVDPLDRTGQIIGDGIGCQRVEQVRGDAAVDDHAHLVAHQERLLIDALLVGPIIVLGDQSAGLVQHPHLVRGRRDLAHAVAVTGLAVGQAAGAVVSVPARHGTVVDLVVAAGRFRALWHVQRVEAGMRGGGVRLDHALAIDGIVDGNVRRHDVAVRVGHGHLAHVVLLGAADHHVPGVDRVVDPELAGGVGMRLDVRRVQRTGRDGVVAVPHRVAGPVGQPFLGRGGGLLAGLLAVVLSLVGDRLGHVALLRHVNVPPALARRPRLPRGVHVLEGRAHCGAALVGCGELLRHRLLGAVNATPVQGRGAVHVLGLRPVGGQADRVRSILGVARLARHLRSLRADAQMIGRRLRLVLVQHDHHDRRLAGSLHITTHNRIHAVRRIIREAIGCVVILSACIFIGVRCDVGVPVVVPATGPGRRSHAGPVVDVVAADDGWHRADRDHSAVAVALAGVTPLETGLAFRAGLVQCGLRLGDAVALQSDAGIVHGGAHRIKTRGRTPSARSIVLVLPELHRGQVAARAGLVAAATARERGRCDDAAGTKRGDRSHRRDTGLHHLPAKVHVNEPPLTLSVHPLPQSFRSWPRRLFSRGGGASDRRNNGR</sequence>
<dbReference type="AlphaFoldDB" id="A0AAX3IU35"/>
<gene>
    <name evidence="2" type="ORF">BPLFYP29_00277</name>
</gene>
<comment type="caution">
    <text evidence="2">The sequence shown here is derived from an EMBL/GenBank/DDBJ whole genome shotgun (WGS) entry which is preliminary data.</text>
</comment>
<evidence type="ECO:0000256" key="1">
    <source>
        <dbReference type="SAM" id="MobiDB-lite"/>
    </source>
</evidence>
<feature type="compositionally biased region" description="Basic and acidic residues" evidence="1">
    <location>
        <begin position="1049"/>
        <end position="1070"/>
    </location>
</feature>
<evidence type="ECO:0000313" key="2">
    <source>
        <dbReference type="EMBL" id="VUX62207.1"/>
    </source>
</evidence>
<organism evidence="2 3">
    <name type="scientific">Bifidobacterium pseudocatenulatum</name>
    <dbReference type="NCBI Taxonomy" id="28026"/>
    <lineage>
        <taxon>Bacteria</taxon>
        <taxon>Bacillati</taxon>
        <taxon>Actinomycetota</taxon>
        <taxon>Actinomycetes</taxon>
        <taxon>Bifidobacteriales</taxon>
        <taxon>Bifidobacteriaceae</taxon>
        <taxon>Bifidobacterium</taxon>
    </lineage>
</organism>
<proteinExistence type="predicted"/>
<feature type="region of interest" description="Disordered" evidence="1">
    <location>
        <begin position="1049"/>
        <end position="1072"/>
    </location>
</feature>
<reference evidence="2 3" key="1">
    <citation type="submission" date="2019-07" db="EMBL/GenBank/DDBJ databases">
        <authorList>
            <person name="Chang H.-W."/>
            <person name="Raman A."/>
            <person name="Venkatesh S."/>
            <person name="Gehrig J."/>
        </authorList>
    </citation>
    <scope>NUCLEOTIDE SEQUENCE [LARGE SCALE GENOMIC DNA]</scope>
    <source>
        <strain evidence="2">Bifidobacterium_pseudocatenulatum_LFYP_29</strain>
    </source>
</reference>
<accession>A0AAX3IU35</accession>
<evidence type="ECO:0000313" key="3">
    <source>
        <dbReference type="Proteomes" id="UP000331308"/>
    </source>
</evidence>
<dbReference type="EMBL" id="CABHOD010000003">
    <property type="protein sequence ID" value="VUX62207.1"/>
    <property type="molecule type" value="Genomic_DNA"/>
</dbReference>
<feature type="region of interest" description="Disordered" evidence="1">
    <location>
        <begin position="1098"/>
        <end position="1117"/>
    </location>
</feature>
<dbReference type="Proteomes" id="UP000331308">
    <property type="component" value="Unassembled WGS sequence"/>
</dbReference>